<protein>
    <submittedName>
        <fullName evidence="8">Uncharacterized protein</fullName>
    </submittedName>
</protein>
<reference evidence="8 9" key="2">
    <citation type="journal article" date="2018" name="Plant J.">
        <title>The Physcomitrella patens chromosome-scale assembly reveals moss genome structure and evolution.</title>
        <authorList>
            <person name="Lang D."/>
            <person name="Ullrich K.K."/>
            <person name="Murat F."/>
            <person name="Fuchs J."/>
            <person name="Jenkins J."/>
            <person name="Haas F.B."/>
            <person name="Piednoel M."/>
            <person name="Gundlach H."/>
            <person name="Van Bel M."/>
            <person name="Meyberg R."/>
            <person name="Vives C."/>
            <person name="Morata J."/>
            <person name="Symeonidi A."/>
            <person name="Hiss M."/>
            <person name="Muchero W."/>
            <person name="Kamisugi Y."/>
            <person name="Saleh O."/>
            <person name="Blanc G."/>
            <person name="Decker E.L."/>
            <person name="van Gessel N."/>
            <person name="Grimwood J."/>
            <person name="Hayes R.D."/>
            <person name="Graham S.W."/>
            <person name="Gunter L.E."/>
            <person name="McDaniel S.F."/>
            <person name="Hoernstein S.N.W."/>
            <person name="Larsson A."/>
            <person name="Li F.W."/>
            <person name="Perroud P.F."/>
            <person name="Phillips J."/>
            <person name="Ranjan P."/>
            <person name="Rokshar D.S."/>
            <person name="Rothfels C.J."/>
            <person name="Schneider L."/>
            <person name="Shu S."/>
            <person name="Stevenson D.W."/>
            <person name="Thummler F."/>
            <person name="Tillich M."/>
            <person name="Villarreal Aguilar J.C."/>
            <person name="Widiez T."/>
            <person name="Wong G.K."/>
            <person name="Wymore A."/>
            <person name="Zhang Y."/>
            <person name="Zimmer A.D."/>
            <person name="Quatrano R.S."/>
            <person name="Mayer K.F.X."/>
            <person name="Goodstein D."/>
            <person name="Casacuberta J.M."/>
            <person name="Vandepoele K."/>
            <person name="Reski R."/>
            <person name="Cuming A.C."/>
            <person name="Tuskan G.A."/>
            <person name="Maumus F."/>
            <person name="Salse J."/>
            <person name="Schmutz J."/>
            <person name="Rensing S.A."/>
        </authorList>
    </citation>
    <scope>NUCLEOTIDE SEQUENCE [LARGE SCALE GENOMIC DNA]</scope>
    <source>
        <strain evidence="8 9">cv. Gransden 2004</strain>
    </source>
</reference>
<dbReference type="AlphaFoldDB" id="A0A7I4BCE4"/>
<name>A0A7I4BCE4_PHYPA</name>
<dbReference type="PANTHER" id="PTHR33865">
    <property type="entry name" value="PROTEIN FAM183B"/>
    <property type="match status" value="1"/>
</dbReference>
<keyword evidence="4" id="KW-0206">Cytoskeleton</keyword>
<dbReference type="PANTHER" id="PTHR33865:SF3">
    <property type="entry name" value="PROTEIN FAM183B"/>
    <property type="match status" value="1"/>
</dbReference>
<comment type="subcellular location">
    <subcellularLocation>
        <location evidence="1">Cell projection</location>
        <location evidence="1">Cilium</location>
    </subcellularLocation>
    <subcellularLocation>
        <location evidence="2">Cytoplasm</location>
        <location evidence="2">Cytoskeleton</location>
    </subcellularLocation>
</comment>
<dbReference type="Gramene" id="Pp3c17_360V3.2">
    <property type="protein sequence ID" value="Pp3c17_360V3.2"/>
    <property type="gene ID" value="Pp3c17_360"/>
</dbReference>
<feature type="region of interest" description="Disordered" evidence="7">
    <location>
        <begin position="156"/>
        <end position="179"/>
    </location>
</feature>
<reference evidence="8" key="3">
    <citation type="submission" date="2020-12" db="UniProtKB">
        <authorList>
            <consortium name="EnsemblPlants"/>
        </authorList>
    </citation>
    <scope>IDENTIFICATION</scope>
</reference>
<proteinExistence type="inferred from homology"/>
<reference evidence="8 9" key="1">
    <citation type="journal article" date="2008" name="Science">
        <title>The Physcomitrella genome reveals evolutionary insights into the conquest of land by plants.</title>
        <authorList>
            <person name="Rensing S."/>
            <person name="Lang D."/>
            <person name="Zimmer A."/>
            <person name="Terry A."/>
            <person name="Salamov A."/>
            <person name="Shapiro H."/>
            <person name="Nishiyama T."/>
            <person name="Perroud P.-F."/>
            <person name="Lindquist E."/>
            <person name="Kamisugi Y."/>
            <person name="Tanahashi T."/>
            <person name="Sakakibara K."/>
            <person name="Fujita T."/>
            <person name="Oishi K."/>
            <person name="Shin-I T."/>
            <person name="Kuroki Y."/>
            <person name="Toyoda A."/>
            <person name="Suzuki Y."/>
            <person name="Hashimoto A."/>
            <person name="Yamaguchi K."/>
            <person name="Sugano A."/>
            <person name="Kohara Y."/>
            <person name="Fujiyama A."/>
            <person name="Anterola A."/>
            <person name="Aoki S."/>
            <person name="Ashton N."/>
            <person name="Barbazuk W.B."/>
            <person name="Barker E."/>
            <person name="Bennetzen J."/>
            <person name="Bezanilla M."/>
            <person name="Blankenship R."/>
            <person name="Cho S.H."/>
            <person name="Dutcher S."/>
            <person name="Estelle M."/>
            <person name="Fawcett J.A."/>
            <person name="Gundlach H."/>
            <person name="Hanada K."/>
            <person name="Heyl A."/>
            <person name="Hicks K.A."/>
            <person name="Hugh J."/>
            <person name="Lohr M."/>
            <person name="Mayer K."/>
            <person name="Melkozernov A."/>
            <person name="Murata T."/>
            <person name="Nelson D."/>
            <person name="Pils B."/>
            <person name="Prigge M."/>
            <person name="Reiss B."/>
            <person name="Renner T."/>
            <person name="Rombauts S."/>
            <person name="Rushton P."/>
            <person name="Sanderfoot A."/>
            <person name="Schween G."/>
            <person name="Shiu S.-H."/>
            <person name="Stueber K."/>
            <person name="Theodoulou F.L."/>
            <person name="Tu H."/>
            <person name="Van de Peer Y."/>
            <person name="Verrier P.J."/>
            <person name="Waters E."/>
            <person name="Wood A."/>
            <person name="Yang L."/>
            <person name="Cove D."/>
            <person name="Cuming A."/>
            <person name="Hasebe M."/>
            <person name="Lucas S."/>
            <person name="Mishler D.B."/>
            <person name="Reski R."/>
            <person name="Grigoriev I."/>
            <person name="Quatrano R.S."/>
            <person name="Boore J.L."/>
        </authorList>
    </citation>
    <scope>NUCLEOTIDE SEQUENCE [LARGE SCALE GENOMIC DNA]</scope>
    <source>
        <strain evidence="8 9">cv. Gransden 2004</strain>
    </source>
</reference>
<dbReference type="Pfam" id="PF14886">
    <property type="entry name" value="FAM183"/>
    <property type="match status" value="1"/>
</dbReference>
<evidence type="ECO:0000256" key="5">
    <source>
        <dbReference type="ARBA" id="ARBA00023273"/>
    </source>
</evidence>
<keyword evidence="5" id="KW-0966">Cell projection</keyword>
<evidence type="ECO:0000256" key="6">
    <source>
        <dbReference type="ARBA" id="ARBA00034777"/>
    </source>
</evidence>
<sequence length="179" mass="20737">MPPKTPSPLKTSEKQYRKKTPLDPISANKIWADICNQTERMERKTGPFQFDVRKLIIIPDKPNYTTPDVKGKFGTVTMKEYEEAIKLLEKVDPIKKREKIPPEKYNLPATVAQDYGWYSKPLIKKHPLFQFPKGMCEITEYADTYYKSQGRNPFQKRDFTVKDHMGKGPTSANPKSPLK</sequence>
<evidence type="ECO:0000256" key="1">
    <source>
        <dbReference type="ARBA" id="ARBA00004138"/>
    </source>
</evidence>
<dbReference type="EMBL" id="ABEU02000017">
    <property type="status" value="NOT_ANNOTATED_CDS"/>
    <property type="molecule type" value="Genomic_DNA"/>
</dbReference>
<dbReference type="EnsemblPlants" id="Pp3c17_360V3.2">
    <property type="protein sequence ID" value="Pp3c17_360V3.2"/>
    <property type="gene ID" value="Pp3c17_360"/>
</dbReference>
<evidence type="ECO:0000313" key="9">
    <source>
        <dbReference type="Proteomes" id="UP000006727"/>
    </source>
</evidence>
<keyword evidence="3" id="KW-0963">Cytoplasm</keyword>
<organism evidence="8 9">
    <name type="scientific">Physcomitrium patens</name>
    <name type="common">Spreading-leaved earth moss</name>
    <name type="synonym">Physcomitrella patens</name>
    <dbReference type="NCBI Taxonomy" id="3218"/>
    <lineage>
        <taxon>Eukaryota</taxon>
        <taxon>Viridiplantae</taxon>
        <taxon>Streptophyta</taxon>
        <taxon>Embryophyta</taxon>
        <taxon>Bryophyta</taxon>
        <taxon>Bryophytina</taxon>
        <taxon>Bryopsida</taxon>
        <taxon>Funariidae</taxon>
        <taxon>Funariales</taxon>
        <taxon>Funariaceae</taxon>
        <taxon>Physcomitrium</taxon>
    </lineage>
</organism>
<evidence type="ECO:0000256" key="2">
    <source>
        <dbReference type="ARBA" id="ARBA00004245"/>
    </source>
</evidence>
<keyword evidence="9" id="KW-1185">Reference proteome</keyword>
<evidence type="ECO:0000256" key="3">
    <source>
        <dbReference type="ARBA" id="ARBA00022490"/>
    </source>
</evidence>
<evidence type="ECO:0000256" key="7">
    <source>
        <dbReference type="SAM" id="MobiDB-lite"/>
    </source>
</evidence>
<accession>A0A7I4BCE4</accession>
<feature type="compositionally biased region" description="Basic and acidic residues" evidence="7">
    <location>
        <begin position="156"/>
        <end position="166"/>
    </location>
</feature>
<feature type="compositionally biased region" description="Polar residues" evidence="7">
    <location>
        <begin position="170"/>
        <end position="179"/>
    </location>
</feature>
<dbReference type="GO" id="GO:0005929">
    <property type="term" value="C:cilium"/>
    <property type="evidence" value="ECO:0007669"/>
    <property type="project" value="UniProtKB-SubCell"/>
</dbReference>
<dbReference type="InterPro" id="IPR029214">
    <property type="entry name" value="CFAP144"/>
</dbReference>
<dbReference type="Proteomes" id="UP000006727">
    <property type="component" value="Chromosome 17"/>
</dbReference>
<evidence type="ECO:0000313" key="8">
    <source>
        <dbReference type="EnsemblPlants" id="Pp3c17_360V3.2"/>
    </source>
</evidence>
<evidence type="ECO:0000256" key="4">
    <source>
        <dbReference type="ARBA" id="ARBA00023212"/>
    </source>
</evidence>
<dbReference type="InParanoid" id="A0A7I4BCE4"/>
<comment type="similarity">
    <text evidence="6">Belongs to the CFAP144 family.</text>
</comment>
<feature type="region of interest" description="Disordered" evidence="7">
    <location>
        <begin position="1"/>
        <end position="22"/>
    </location>
</feature>
<dbReference type="GO" id="GO:0005856">
    <property type="term" value="C:cytoskeleton"/>
    <property type="evidence" value="ECO:0007669"/>
    <property type="project" value="UniProtKB-SubCell"/>
</dbReference>